<comment type="subcellular location">
    <subcellularLocation>
        <location evidence="1 9">Golgi apparatus membrane</location>
        <topology evidence="1 9">Single-pass type II membrane protein</topology>
    </subcellularLocation>
</comment>
<keyword evidence="6 9" id="KW-0333">Golgi apparatus</keyword>
<keyword evidence="4 9" id="KW-0812">Transmembrane</keyword>
<evidence type="ECO:0000313" key="12">
    <source>
        <dbReference type="Proteomes" id="UP000283509"/>
    </source>
</evidence>
<evidence type="ECO:0000256" key="2">
    <source>
        <dbReference type="ARBA" id="ARBA00006339"/>
    </source>
</evidence>
<dbReference type="Pfam" id="PF03567">
    <property type="entry name" value="Sulfotransfer_2"/>
    <property type="match status" value="1"/>
</dbReference>
<dbReference type="EMBL" id="QCYY01002141">
    <property type="protein sequence ID" value="ROT72511.1"/>
    <property type="molecule type" value="Genomic_DNA"/>
</dbReference>
<keyword evidence="8 9" id="KW-0325">Glycoprotein</keyword>
<feature type="region of interest" description="Disordered" evidence="10">
    <location>
        <begin position="1"/>
        <end position="34"/>
    </location>
</feature>
<protein>
    <recommendedName>
        <fullName evidence="9">Carbohydrate sulfotransferase</fullName>
        <ecNumber evidence="9">2.8.2.-</ecNumber>
    </recommendedName>
</protein>
<evidence type="ECO:0000313" key="11">
    <source>
        <dbReference type="EMBL" id="ROT72511.1"/>
    </source>
</evidence>
<dbReference type="PANTHER" id="PTHR12137:SF54">
    <property type="entry name" value="CARBOHYDRATE SULFOTRANSFERASE"/>
    <property type="match status" value="1"/>
</dbReference>
<keyword evidence="9" id="KW-0735">Signal-anchor</keyword>
<accession>A0A3R7SS25</accession>
<dbReference type="InterPro" id="IPR005331">
    <property type="entry name" value="Sulfotransferase"/>
</dbReference>
<feature type="region of interest" description="Disordered" evidence="10">
    <location>
        <begin position="51"/>
        <end position="77"/>
    </location>
</feature>
<gene>
    <name evidence="11" type="ORF">C7M84_009099</name>
</gene>
<feature type="transmembrane region" description="Helical" evidence="9">
    <location>
        <begin position="135"/>
        <end position="153"/>
    </location>
</feature>
<dbReference type="InterPro" id="IPR018011">
    <property type="entry name" value="Carb_sulfotrans_8-10"/>
</dbReference>
<dbReference type="PANTHER" id="PTHR12137">
    <property type="entry name" value="CARBOHYDRATE SULFOTRANSFERASE"/>
    <property type="match status" value="1"/>
</dbReference>
<evidence type="ECO:0000256" key="8">
    <source>
        <dbReference type="ARBA" id="ARBA00023180"/>
    </source>
</evidence>
<evidence type="ECO:0000256" key="4">
    <source>
        <dbReference type="ARBA" id="ARBA00022692"/>
    </source>
</evidence>
<proteinExistence type="inferred from homology"/>
<organism evidence="11 12">
    <name type="scientific">Penaeus vannamei</name>
    <name type="common">Whiteleg shrimp</name>
    <name type="synonym">Litopenaeus vannamei</name>
    <dbReference type="NCBI Taxonomy" id="6689"/>
    <lineage>
        <taxon>Eukaryota</taxon>
        <taxon>Metazoa</taxon>
        <taxon>Ecdysozoa</taxon>
        <taxon>Arthropoda</taxon>
        <taxon>Crustacea</taxon>
        <taxon>Multicrustacea</taxon>
        <taxon>Malacostraca</taxon>
        <taxon>Eumalacostraca</taxon>
        <taxon>Eucarida</taxon>
        <taxon>Decapoda</taxon>
        <taxon>Dendrobranchiata</taxon>
        <taxon>Penaeoidea</taxon>
        <taxon>Penaeidae</taxon>
        <taxon>Penaeus</taxon>
    </lineage>
</organism>
<evidence type="ECO:0000256" key="9">
    <source>
        <dbReference type="RuleBase" id="RU364020"/>
    </source>
</evidence>
<evidence type="ECO:0000256" key="1">
    <source>
        <dbReference type="ARBA" id="ARBA00004323"/>
    </source>
</evidence>
<dbReference type="GO" id="GO:0008146">
    <property type="term" value="F:sulfotransferase activity"/>
    <property type="evidence" value="ECO:0007669"/>
    <property type="project" value="InterPro"/>
</dbReference>
<comment type="caution">
    <text evidence="11">The sequence shown here is derived from an EMBL/GenBank/DDBJ whole genome shotgun (WGS) entry which is preliminary data.</text>
</comment>
<dbReference type="AlphaFoldDB" id="A0A3R7SS25"/>
<dbReference type="GO" id="GO:0016051">
    <property type="term" value="P:carbohydrate biosynthetic process"/>
    <property type="evidence" value="ECO:0007669"/>
    <property type="project" value="InterPro"/>
</dbReference>
<dbReference type="Proteomes" id="UP000283509">
    <property type="component" value="Unassembled WGS sequence"/>
</dbReference>
<keyword evidence="5 9" id="KW-1133">Transmembrane helix</keyword>
<feature type="compositionally biased region" description="Basic and acidic residues" evidence="10">
    <location>
        <begin position="1"/>
        <end position="15"/>
    </location>
</feature>
<keyword evidence="7 9" id="KW-0472">Membrane</keyword>
<sequence length="480" mass="55395">MGTEEEKAEQARQRSVESTQAHIPPEGTGLRGPLRFRAQANRRTPVLFCFPERRSPSTRGKGRAETRQWSGEGTQAHIPSGRYNIHNNNNIQYNIHNNNNIHSNNNIHNNHTHNLRSMSHSFPAQMRRFRARKTVPCGLLLAALIVLLNLRIVTKISPSKRDPSVLHLEVLQAQITQEPSRAKTQGPDLQQVFLQRRTRLQEKCRQWREKDDHFASNDLPASAWLDAIILQAPGPLKDKYLNGAPISAYDSPWQARTGSLTTWEYRWFYYWLPTLISSGRLEPTPLLSRLLKRHDLAFRFISRNYRKDGAALRVPKADSSGFDAFSYHVGTHMVANGRQKGLEFALVQAYGHVDKDLRRIYANASFSFEEFLRFVVWEKDWGVTDLHWTPYVDTCFPCQQNYDYILHLETVSEEARVLLRDVGYPQDVRLPTEHRMQGISKNLSVSDAKYFEKVPARLLEQIVSIFEADFDLFGYKKDVV</sequence>
<keyword evidence="12" id="KW-1185">Reference proteome</keyword>
<evidence type="ECO:0000256" key="3">
    <source>
        <dbReference type="ARBA" id="ARBA00022679"/>
    </source>
</evidence>
<comment type="similarity">
    <text evidence="2 9">Belongs to the sulfotransferase 2 family.</text>
</comment>
<keyword evidence="9" id="KW-0119">Carbohydrate metabolism</keyword>
<evidence type="ECO:0000256" key="6">
    <source>
        <dbReference type="ARBA" id="ARBA00023034"/>
    </source>
</evidence>
<dbReference type="OrthoDB" id="6344560at2759"/>
<dbReference type="GO" id="GO:0000139">
    <property type="term" value="C:Golgi membrane"/>
    <property type="evidence" value="ECO:0007669"/>
    <property type="project" value="UniProtKB-SubCell"/>
</dbReference>
<evidence type="ECO:0000256" key="10">
    <source>
        <dbReference type="SAM" id="MobiDB-lite"/>
    </source>
</evidence>
<dbReference type="EC" id="2.8.2.-" evidence="9"/>
<evidence type="ECO:0000256" key="7">
    <source>
        <dbReference type="ARBA" id="ARBA00023136"/>
    </source>
</evidence>
<reference evidence="11 12" key="2">
    <citation type="submission" date="2019-01" db="EMBL/GenBank/DDBJ databases">
        <title>The decoding of complex shrimp genome reveals the adaptation for benthos swimmer, frequently molting mechanism and breeding impact on genome.</title>
        <authorList>
            <person name="Sun Y."/>
            <person name="Gao Y."/>
            <person name="Yu Y."/>
        </authorList>
    </citation>
    <scope>NUCLEOTIDE SEQUENCE [LARGE SCALE GENOMIC DNA]</scope>
    <source>
        <tissue evidence="11">Muscle</tissue>
    </source>
</reference>
<evidence type="ECO:0000256" key="5">
    <source>
        <dbReference type="ARBA" id="ARBA00022989"/>
    </source>
</evidence>
<reference evidence="11 12" key="1">
    <citation type="submission" date="2018-04" db="EMBL/GenBank/DDBJ databases">
        <authorList>
            <person name="Zhang X."/>
            <person name="Yuan J."/>
            <person name="Li F."/>
            <person name="Xiang J."/>
        </authorList>
    </citation>
    <scope>NUCLEOTIDE SEQUENCE [LARGE SCALE GENOMIC DNA]</scope>
    <source>
        <tissue evidence="11">Muscle</tissue>
    </source>
</reference>
<name>A0A3R7SS25_PENVA</name>
<keyword evidence="3 9" id="KW-0808">Transferase</keyword>